<feature type="domain" description="EF-hand" evidence="5">
    <location>
        <begin position="563"/>
        <end position="598"/>
    </location>
</feature>
<evidence type="ECO:0000256" key="2">
    <source>
        <dbReference type="ARBA" id="ARBA00022737"/>
    </source>
</evidence>
<name>A0AA88YH92_PINIB</name>
<dbReference type="InterPro" id="IPR057461">
    <property type="entry name" value="CAYP2_PH"/>
</dbReference>
<dbReference type="EMBL" id="VSWD01000007">
    <property type="protein sequence ID" value="KAK3096844.1"/>
    <property type="molecule type" value="Genomic_DNA"/>
</dbReference>
<keyword evidence="1" id="KW-0479">Metal-binding</keyword>
<evidence type="ECO:0000256" key="3">
    <source>
        <dbReference type="ARBA" id="ARBA00022837"/>
    </source>
</evidence>
<dbReference type="SUPFAM" id="SSF47473">
    <property type="entry name" value="EF-hand"/>
    <property type="match status" value="1"/>
</dbReference>
<keyword evidence="7" id="KW-1185">Reference proteome</keyword>
<dbReference type="Pfam" id="PF25348">
    <property type="entry name" value="PH_CAYP2"/>
    <property type="match status" value="1"/>
</dbReference>
<dbReference type="InterPro" id="IPR051581">
    <property type="entry name" value="Ca-bind"/>
</dbReference>
<dbReference type="GO" id="GO:0005509">
    <property type="term" value="F:calcium ion binding"/>
    <property type="evidence" value="ECO:0007669"/>
    <property type="project" value="InterPro"/>
</dbReference>
<evidence type="ECO:0000259" key="5">
    <source>
        <dbReference type="PROSITE" id="PS50222"/>
    </source>
</evidence>
<keyword evidence="3" id="KW-0106">Calcium</keyword>
<feature type="compositionally biased region" description="Polar residues" evidence="4">
    <location>
        <begin position="95"/>
        <end position="130"/>
    </location>
</feature>
<dbReference type="Proteomes" id="UP001186944">
    <property type="component" value="Unassembled WGS sequence"/>
</dbReference>
<dbReference type="InterPro" id="IPR002048">
    <property type="entry name" value="EF_hand_dom"/>
</dbReference>
<comment type="caution">
    <text evidence="6">The sequence shown here is derived from an EMBL/GenBank/DDBJ whole genome shotgun (WGS) entry which is preliminary data.</text>
</comment>
<organism evidence="6 7">
    <name type="scientific">Pinctada imbricata</name>
    <name type="common">Atlantic pearl-oyster</name>
    <name type="synonym">Pinctada martensii</name>
    <dbReference type="NCBI Taxonomy" id="66713"/>
    <lineage>
        <taxon>Eukaryota</taxon>
        <taxon>Metazoa</taxon>
        <taxon>Spiralia</taxon>
        <taxon>Lophotrochozoa</taxon>
        <taxon>Mollusca</taxon>
        <taxon>Bivalvia</taxon>
        <taxon>Autobranchia</taxon>
        <taxon>Pteriomorphia</taxon>
        <taxon>Pterioida</taxon>
        <taxon>Pterioidea</taxon>
        <taxon>Pteriidae</taxon>
        <taxon>Pinctada</taxon>
    </lineage>
</organism>
<sequence length="660" mass="75130">MSFMVNGTPTPRNMERNLPGSARHRPGSGRPPSAKPMVNRNPITGIETPIRTESRTGDRPQSRPAGVPALNLKAFQGEDRVVGVPVELGEYPLHTPNTASTVSWGTPCSTARNESYRPSNRTPKPQSSKSSRPDGVPGLYFGYSDEPQQKHKAAKQKEPSAWDKAPCPDDLPPPSQRYKDMYKEYDSDMKNAYKHHTGAKYVTKDDIDYEVEAVKKSHPVTYGEVRDEVDREQYSDEEDLLDKNWAKKQSYSTTQMLKKMDAEDLLEYNKQQKLIETVMIDQLSRAVISDPEQNTRAPVSADTRRLRGTNRYLHDSKVRTTATTTENLLSKRVRFGARILTRDGHDALRELTGFFFEIDNTMTIYEFRQFGKSAKALPLIGRGKYCHIQGPKKGEPYSLVDIHSGADILISTTGQHSLPDTARKSPVIRFRVTDLDEEAKQAFLLQDVRPSARGDMYAHLHMQNKQEHRNKLTIASVQAEVQKKLMKRGIKTYTGLGRYYRKLDDTNTGILYRFELEKGLFTYRIELPPELLDAVFEALDTEEEGELDYSVYMRGVIGEMNEYRKTLVRKAFRKIDSQKRGKVTISDIKKYFNASFRPPPNAGTTQDSNNPLTAFLDSVTTSPSQETVSYVEFEEYYEGLSLCIERDEDYANILHSTWNI</sequence>
<reference evidence="6" key="1">
    <citation type="submission" date="2019-08" db="EMBL/GenBank/DDBJ databases">
        <title>The improved chromosome-level genome for the pearl oyster Pinctada fucata martensii using PacBio sequencing and Hi-C.</title>
        <authorList>
            <person name="Zheng Z."/>
        </authorList>
    </citation>
    <scope>NUCLEOTIDE SEQUENCE</scope>
    <source>
        <strain evidence="6">ZZ-2019</strain>
        <tissue evidence="6">Adductor muscle</tissue>
    </source>
</reference>
<evidence type="ECO:0000313" key="7">
    <source>
        <dbReference type="Proteomes" id="UP001186944"/>
    </source>
</evidence>
<dbReference type="AlphaFoldDB" id="A0AA88YH92"/>
<dbReference type="Gene3D" id="1.10.238.10">
    <property type="entry name" value="EF-hand"/>
    <property type="match status" value="2"/>
</dbReference>
<keyword evidence="2" id="KW-0677">Repeat</keyword>
<feature type="compositionally biased region" description="Basic and acidic residues" evidence="4">
    <location>
        <begin position="50"/>
        <end position="61"/>
    </location>
</feature>
<feature type="region of interest" description="Disordered" evidence="4">
    <location>
        <begin position="1"/>
        <end position="76"/>
    </location>
</feature>
<accession>A0AA88YH92</accession>
<feature type="region of interest" description="Disordered" evidence="4">
    <location>
        <begin position="90"/>
        <end position="177"/>
    </location>
</feature>
<evidence type="ECO:0000313" key="6">
    <source>
        <dbReference type="EMBL" id="KAK3096844.1"/>
    </source>
</evidence>
<evidence type="ECO:0000256" key="1">
    <source>
        <dbReference type="ARBA" id="ARBA00022723"/>
    </source>
</evidence>
<dbReference type="PANTHER" id="PTHR34524:SF15">
    <property type="entry name" value="EF-HAND DOMAIN-CONTAINING PROTEIN"/>
    <property type="match status" value="1"/>
</dbReference>
<protein>
    <recommendedName>
        <fullName evidence="5">EF-hand domain-containing protein</fullName>
    </recommendedName>
</protein>
<evidence type="ECO:0000256" key="4">
    <source>
        <dbReference type="SAM" id="MobiDB-lite"/>
    </source>
</evidence>
<dbReference type="InterPro" id="IPR011992">
    <property type="entry name" value="EF-hand-dom_pair"/>
</dbReference>
<dbReference type="PANTHER" id="PTHR34524">
    <property type="entry name" value="CALCYPHOSIN"/>
    <property type="match status" value="1"/>
</dbReference>
<gene>
    <name evidence="6" type="ORF">FSP39_003894</name>
</gene>
<dbReference type="PROSITE" id="PS50222">
    <property type="entry name" value="EF_HAND_2"/>
    <property type="match status" value="1"/>
</dbReference>
<feature type="compositionally biased region" description="Polar residues" evidence="4">
    <location>
        <begin position="1"/>
        <end position="11"/>
    </location>
</feature>
<proteinExistence type="predicted"/>